<dbReference type="EMBL" id="BCWF01000006">
    <property type="protein sequence ID" value="GAT19683.1"/>
    <property type="molecule type" value="Genomic_DNA"/>
</dbReference>
<organism evidence="1 2">
    <name type="scientific">Aspergillus kawachii</name>
    <name type="common">White koji mold</name>
    <name type="synonym">Aspergillus awamori var. kawachi</name>
    <dbReference type="NCBI Taxonomy" id="1069201"/>
    <lineage>
        <taxon>Eukaryota</taxon>
        <taxon>Fungi</taxon>
        <taxon>Dikarya</taxon>
        <taxon>Ascomycota</taxon>
        <taxon>Pezizomycotina</taxon>
        <taxon>Eurotiomycetes</taxon>
        <taxon>Eurotiomycetidae</taxon>
        <taxon>Eurotiales</taxon>
        <taxon>Aspergillaceae</taxon>
        <taxon>Aspergillus</taxon>
        <taxon>Aspergillus subgen. Circumdati</taxon>
    </lineage>
</organism>
<name>A0A146F1K9_ASPKA</name>
<evidence type="ECO:0000313" key="1">
    <source>
        <dbReference type="EMBL" id="GAT19683.1"/>
    </source>
</evidence>
<gene>
    <name evidence="1" type="ORF">RIB2604_00602640</name>
</gene>
<dbReference type="Pfam" id="PF07173">
    <property type="entry name" value="GRDP-like"/>
    <property type="match status" value="1"/>
</dbReference>
<accession>A0A146F1K9</accession>
<comment type="caution">
    <text evidence="1">The sequence shown here is derived from an EMBL/GenBank/DDBJ whole genome shotgun (WGS) entry which is preliminary data.</text>
</comment>
<dbReference type="AlphaFoldDB" id="A0A146F1K9"/>
<dbReference type="VEuPathDB" id="FungiDB:ASPFODRAFT_125369"/>
<dbReference type="PANTHER" id="PTHR34365:SF7">
    <property type="entry name" value="GLYCINE-RICH DOMAIN-CONTAINING PROTEIN 1"/>
    <property type="match status" value="1"/>
</dbReference>
<reference evidence="2" key="2">
    <citation type="submission" date="2016-02" db="EMBL/GenBank/DDBJ databases">
        <title>Genome sequencing of Aspergillus luchuensis NBRC 4314.</title>
        <authorList>
            <person name="Yamada O."/>
        </authorList>
    </citation>
    <scope>NUCLEOTIDE SEQUENCE [LARGE SCALE GENOMIC DNA]</scope>
    <source>
        <strain evidence="2">RIB 2604</strain>
    </source>
</reference>
<protein>
    <submittedName>
        <fullName evidence="1">Uncharacterized protein</fullName>
    </submittedName>
</protein>
<dbReference type="Proteomes" id="UP000075230">
    <property type="component" value="Unassembled WGS sequence"/>
</dbReference>
<reference evidence="1 2" key="1">
    <citation type="journal article" date="2016" name="DNA Res.">
        <title>Genome sequence of Aspergillus luchuensis NBRC 4314.</title>
        <authorList>
            <person name="Yamada O."/>
            <person name="Machida M."/>
            <person name="Hosoyama A."/>
            <person name="Goto M."/>
            <person name="Takahashi T."/>
            <person name="Futagami T."/>
            <person name="Yamagata Y."/>
            <person name="Takeuchi M."/>
            <person name="Kobayashi T."/>
            <person name="Koike H."/>
            <person name="Abe K."/>
            <person name="Asai K."/>
            <person name="Arita M."/>
            <person name="Fujita N."/>
            <person name="Fukuda K."/>
            <person name="Higa K."/>
            <person name="Horikawa H."/>
            <person name="Ishikawa T."/>
            <person name="Jinno K."/>
            <person name="Kato Y."/>
            <person name="Kirimura K."/>
            <person name="Mizutani O."/>
            <person name="Nakasone K."/>
            <person name="Sano M."/>
            <person name="Shiraishi Y."/>
            <person name="Tsukahara M."/>
            <person name="Gomi K."/>
        </authorList>
    </citation>
    <scope>NUCLEOTIDE SEQUENCE [LARGE SCALE GENOMIC DNA]</scope>
    <source>
        <strain evidence="1 2">RIB 2604</strain>
    </source>
</reference>
<dbReference type="InterPro" id="IPR009836">
    <property type="entry name" value="GRDP-like"/>
</dbReference>
<sequence length="293" mass="34175">MAYRQRRFSMFLRRPFKEITQNTSVPHPDLFKTLGIGSNDTQRGNADLPTIGECAVHLELLEVFRNLRIQIIQSKELVRVFRLDSSRLWISKHRRETKRTEKWHRFVSLAVERFQVWIRAAEKQLERDGNNKTLILPPAASITADPLVSLTDTISETQSTPDQPNQEKHPSISPENEALLHNVLRQMKFIDQMHDCLWISYPDAEDILETARKRYNNFVELFRLHPGVMLVPTLDIDLVWHTHLCSAARYREFMMVRVGRFINHDDKLGKGALDDGFDRTKELYEELESRGGA</sequence>
<evidence type="ECO:0000313" key="2">
    <source>
        <dbReference type="Proteomes" id="UP000075230"/>
    </source>
</evidence>
<dbReference type="PANTHER" id="PTHR34365">
    <property type="entry name" value="ENOLASE (DUF1399)"/>
    <property type="match status" value="1"/>
</dbReference>
<proteinExistence type="predicted"/>